<evidence type="ECO:0000256" key="1">
    <source>
        <dbReference type="SAM" id="Phobius"/>
    </source>
</evidence>
<name>A0A1I7WTQ6_HETBA</name>
<proteinExistence type="predicted"/>
<reference evidence="3" key="1">
    <citation type="submission" date="2016-11" db="UniProtKB">
        <authorList>
            <consortium name="WormBaseParasite"/>
        </authorList>
    </citation>
    <scope>IDENTIFICATION</scope>
</reference>
<evidence type="ECO:0000313" key="2">
    <source>
        <dbReference type="Proteomes" id="UP000095283"/>
    </source>
</evidence>
<dbReference type="WBParaSite" id="Hba_08545">
    <property type="protein sequence ID" value="Hba_08545"/>
    <property type="gene ID" value="Hba_08545"/>
</dbReference>
<keyword evidence="1" id="KW-1133">Transmembrane helix</keyword>
<feature type="transmembrane region" description="Helical" evidence="1">
    <location>
        <begin position="12"/>
        <end position="35"/>
    </location>
</feature>
<protein>
    <submittedName>
        <fullName evidence="3">Uncharacterized protein</fullName>
    </submittedName>
</protein>
<organism evidence="2 3">
    <name type="scientific">Heterorhabditis bacteriophora</name>
    <name type="common">Entomopathogenic nematode worm</name>
    <dbReference type="NCBI Taxonomy" id="37862"/>
    <lineage>
        <taxon>Eukaryota</taxon>
        <taxon>Metazoa</taxon>
        <taxon>Ecdysozoa</taxon>
        <taxon>Nematoda</taxon>
        <taxon>Chromadorea</taxon>
        <taxon>Rhabditida</taxon>
        <taxon>Rhabditina</taxon>
        <taxon>Rhabditomorpha</taxon>
        <taxon>Strongyloidea</taxon>
        <taxon>Heterorhabditidae</taxon>
        <taxon>Heterorhabditis</taxon>
    </lineage>
</organism>
<dbReference type="AlphaFoldDB" id="A0A1I7WTQ6"/>
<accession>A0A1I7WTQ6</accession>
<evidence type="ECO:0000313" key="3">
    <source>
        <dbReference type="WBParaSite" id="Hba_08545"/>
    </source>
</evidence>
<sequence length="38" mass="4586">MSFYILLCILNFIFSTILSLSVFHFYILIIFHQYIPIT</sequence>
<keyword evidence="2" id="KW-1185">Reference proteome</keyword>
<dbReference type="Proteomes" id="UP000095283">
    <property type="component" value="Unplaced"/>
</dbReference>
<keyword evidence="1" id="KW-0812">Transmembrane</keyword>
<keyword evidence="1" id="KW-0472">Membrane</keyword>